<evidence type="ECO:0000259" key="1">
    <source>
        <dbReference type="Pfam" id="PF00534"/>
    </source>
</evidence>
<evidence type="ECO:0000313" key="3">
    <source>
        <dbReference type="Proteomes" id="UP001476950"/>
    </source>
</evidence>
<name>A0ABV0KS76_9CYAN</name>
<dbReference type="SUPFAM" id="SSF53756">
    <property type="entry name" value="UDP-Glycosyltransferase/glycogen phosphorylase"/>
    <property type="match status" value="1"/>
</dbReference>
<dbReference type="EMBL" id="JAMPLM010000052">
    <property type="protein sequence ID" value="MEP1062093.1"/>
    <property type="molecule type" value="Genomic_DNA"/>
</dbReference>
<evidence type="ECO:0000313" key="2">
    <source>
        <dbReference type="EMBL" id="MEP1062093.1"/>
    </source>
</evidence>
<comment type="caution">
    <text evidence="2">The sequence shown here is derived from an EMBL/GenBank/DDBJ whole genome shotgun (WGS) entry which is preliminary data.</text>
</comment>
<feature type="domain" description="Glycosyl transferase family 1" evidence="1">
    <location>
        <begin position="218"/>
        <end position="375"/>
    </location>
</feature>
<dbReference type="InterPro" id="IPR001296">
    <property type="entry name" value="Glyco_trans_1"/>
</dbReference>
<dbReference type="Proteomes" id="UP001476950">
    <property type="component" value="Unassembled WGS sequence"/>
</dbReference>
<gene>
    <name evidence="2" type="ORF">NDI38_27330</name>
</gene>
<reference evidence="2 3" key="1">
    <citation type="submission" date="2022-04" db="EMBL/GenBank/DDBJ databases">
        <title>Positive selection, recombination, and allopatry shape intraspecific diversity of widespread and dominant cyanobacteria.</title>
        <authorList>
            <person name="Wei J."/>
            <person name="Shu W."/>
            <person name="Hu C."/>
        </authorList>
    </citation>
    <scope>NUCLEOTIDE SEQUENCE [LARGE SCALE GENOMIC DNA]</scope>
    <source>
        <strain evidence="2 3">AS-A4</strain>
    </source>
</reference>
<dbReference type="PANTHER" id="PTHR12526">
    <property type="entry name" value="GLYCOSYLTRANSFERASE"/>
    <property type="match status" value="1"/>
</dbReference>
<dbReference type="Pfam" id="PF00534">
    <property type="entry name" value="Glycos_transf_1"/>
    <property type="match status" value="1"/>
</dbReference>
<sequence>MPFRSVNGQLLFEAQACNGLEQWADSFDFVTVAGLLMPEHLAAQQQTTVWRDTATLAGPERFEFVPLPWAYSIPSFLSHYRSTQALLGRLVQRSRYLQFCIGGLVGDWAAVAAIAAHQQKRAYAIHTDWVEHKHLLQVTKDASLPKRSKAVVLSFFMEKYNAWIIRRAALGLWHGADCYTAYSPLCDNSFLIHDIHTDASDVIAPAELAAKVSRVTSEQTIRLCYAGRMEPMKAPLDWIKAVERAHRLGVDLKATWIGAGSLMEEMQRLIAERDLGSVIELVGFESDRDKLLKKIREAHLMLFTHITPESPRCLIEALISGTPIIGYQSDYAEDLVKDIGGGEFVLIGQWERLGNLLATLSSDRHRLARLIKQAGKNGKRFNSEVVFRERSELIKAHLV</sequence>
<dbReference type="CDD" id="cd01635">
    <property type="entry name" value="Glycosyltransferase_GTB-type"/>
    <property type="match status" value="1"/>
</dbReference>
<keyword evidence="3" id="KW-1185">Reference proteome</keyword>
<protein>
    <submittedName>
        <fullName evidence="2">Glycosyltransferase</fullName>
    </submittedName>
</protein>
<dbReference type="RefSeq" id="WP_347241172.1">
    <property type="nucleotide sequence ID" value="NZ_JAMPLM010000052.1"/>
</dbReference>
<accession>A0ABV0KS76</accession>
<dbReference type="Gene3D" id="3.40.50.2000">
    <property type="entry name" value="Glycogen Phosphorylase B"/>
    <property type="match status" value="1"/>
</dbReference>
<proteinExistence type="predicted"/>
<organism evidence="2 3">
    <name type="scientific">Stenomitos frigidus AS-A4</name>
    <dbReference type="NCBI Taxonomy" id="2933935"/>
    <lineage>
        <taxon>Bacteria</taxon>
        <taxon>Bacillati</taxon>
        <taxon>Cyanobacteriota</taxon>
        <taxon>Cyanophyceae</taxon>
        <taxon>Leptolyngbyales</taxon>
        <taxon>Leptolyngbyaceae</taxon>
        <taxon>Stenomitos</taxon>
    </lineage>
</organism>